<name>A0AAN8D9K1_CHAGU</name>
<dbReference type="Proteomes" id="UP001331515">
    <property type="component" value="Unassembled WGS sequence"/>
</dbReference>
<feature type="compositionally biased region" description="Low complexity" evidence="1">
    <location>
        <begin position="8"/>
        <end position="22"/>
    </location>
</feature>
<gene>
    <name evidence="2" type="ORF">CgunFtcFv8_012288</name>
</gene>
<evidence type="ECO:0000313" key="2">
    <source>
        <dbReference type="EMBL" id="KAK5917395.1"/>
    </source>
</evidence>
<reference evidence="2 3" key="1">
    <citation type="journal article" date="2023" name="Mol. Biol. Evol.">
        <title>Genomics of Secondarily Temperate Adaptation in the Only Non-Antarctic Icefish.</title>
        <authorList>
            <person name="Rivera-Colon A.G."/>
            <person name="Rayamajhi N."/>
            <person name="Minhas B.F."/>
            <person name="Madrigal G."/>
            <person name="Bilyk K.T."/>
            <person name="Yoon V."/>
            <person name="Hune M."/>
            <person name="Gregory S."/>
            <person name="Cheng C.H.C."/>
            <person name="Catchen J.M."/>
        </authorList>
    </citation>
    <scope>NUCLEOTIDE SEQUENCE [LARGE SCALE GENOMIC DNA]</scope>
    <source>
        <tissue evidence="2">White muscle</tissue>
    </source>
</reference>
<comment type="caution">
    <text evidence="2">The sequence shown here is derived from an EMBL/GenBank/DDBJ whole genome shotgun (WGS) entry which is preliminary data.</text>
</comment>
<sequence>MRLSDRFPAAAAPPSSSTSSAPYGIRPGDRFSSTNCVPHDHQQQPVAYHPPKTRVRWDRKVRFCSYRS</sequence>
<accession>A0AAN8D9K1</accession>
<keyword evidence="3" id="KW-1185">Reference proteome</keyword>
<feature type="region of interest" description="Disordered" evidence="1">
    <location>
        <begin position="1"/>
        <end position="46"/>
    </location>
</feature>
<proteinExistence type="predicted"/>
<evidence type="ECO:0000256" key="1">
    <source>
        <dbReference type="SAM" id="MobiDB-lite"/>
    </source>
</evidence>
<dbReference type="EMBL" id="JAURVH010001526">
    <property type="protein sequence ID" value="KAK5917395.1"/>
    <property type="molecule type" value="Genomic_DNA"/>
</dbReference>
<protein>
    <submittedName>
        <fullName evidence="2">Uncharacterized protein</fullName>
    </submittedName>
</protein>
<organism evidence="2 3">
    <name type="scientific">Champsocephalus gunnari</name>
    <name type="common">Mackerel icefish</name>
    <dbReference type="NCBI Taxonomy" id="52237"/>
    <lineage>
        <taxon>Eukaryota</taxon>
        <taxon>Metazoa</taxon>
        <taxon>Chordata</taxon>
        <taxon>Craniata</taxon>
        <taxon>Vertebrata</taxon>
        <taxon>Euteleostomi</taxon>
        <taxon>Actinopterygii</taxon>
        <taxon>Neopterygii</taxon>
        <taxon>Teleostei</taxon>
        <taxon>Neoteleostei</taxon>
        <taxon>Acanthomorphata</taxon>
        <taxon>Eupercaria</taxon>
        <taxon>Perciformes</taxon>
        <taxon>Notothenioidei</taxon>
        <taxon>Channichthyidae</taxon>
        <taxon>Champsocephalus</taxon>
    </lineage>
</organism>
<evidence type="ECO:0000313" key="3">
    <source>
        <dbReference type="Proteomes" id="UP001331515"/>
    </source>
</evidence>
<dbReference type="AlphaFoldDB" id="A0AAN8D9K1"/>